<keyword evidence="4 6" id="KW-1133">Transmembrane helix</keyword>
<dbReference type="RefSeq" id="WP_008496339.1">
    <property type="nucleotide sequence ID" value="NZ_CP016537.2"/>
</dbReference>
<dbReference type="InterPro" id="IPR013525">
    <property type="entry name" value="ABC2_TM"/>
</dbReference>
<evidence type="ECO:0000313" key="9">
    <source>
        <dbReference type="Proteomes" id="UP000092687"/>
    </source>
</evidence>
<evidence type="ECO:0000256" key="6">
    <source>
        <dbReference type="SAM" id="Phobius"/>
    </source>
</evidence>
<feature type="transmembrane region" description="Helical" evidence="6">
    <location>
        <begin position="338"/>
        <end position="358"/>
    </location>
</feature>
<evidence type="ECO:0000256" key="5">
    <source>
        <dbReference type="ARBA" id="ARBA00023136"/>
    </source>
</evidence>
<evidence type="ECO:0000256" key="2">
    <source>
        <dbReference type="ARBA" id="ARBA00022475"/>
    </source>
</evidence>
<feature type="transmembrane region" description="Helical" evidence="6">
    <location>
        <begin position="257"/>
        <end position="282"/>
    </location>
</feature>
<keyword evidence="9" id="KW-1185">Reference proteome</keyword>
<dbReference type="GO" id="GO:0005886">
    <property type="term" value="C:plasma membrane"/>
    <property type="evidence" value="ECO:0007669"/>
    <property type="project" value="UniProtKB-SubCell"/>
</dbReference>
<evidence type="ECO:0000313" key="8">
    <source>
        <dbReference type="EMBL" id="ANU13055.1"/>
    </source>
</evidence>
<keyword evidence="2" id="KW-1003">Cell membrane</keyword>
<evidence type="ECO:0000256" key="1">
    <source>
        <dbReference type="ARBA" id="ARBA00004651"/>
    </source>
</evidence>
<dbReference type="STRING" id="1215089.BBI08_04005"/>
<evidence type="ECO:0000256" key="3">
    <source>
        <dbReference type="ARBA" id="ARBA00022692"/>
    </source>
</evidence>
<keyword evidence="5 6" id="KW-0472">Membrane</keyword>
<dbReference type="KEGG" id="phc:BBI08_04005"/>
<reference evidence="9" key="2">
    <citation type="submission" date="2016-10" db="EMBL/GenBank/DDBJ databases">
        <authorList>
            <person name="See-Too W.S."/>
        </authorList>
    </citation>
    <scope>NUCLEOTIDE SEQUENCE [LARGE SCALE GENOMIC DNA]</scope>
    <source>
        <strain evidence="9">DSM 24743</strain>
    </source>
</reference>
<accession>A0A1C7DNL5</accession>
<feature type="domain" description="ABC-2 type transporter transmembrane" evidence="7">
    <location>
        <begin position="21"/>
        <end position="356"/>
    </location>
</feature>
<protein>
    <recommendedName>
        <fullName evidence="7">ABC-2 type transporter transmembrane domain-containing protein</fullName>
    </recommendedName>
</protein>
<dbReference type="OrthoDB" id="1710957at2"/>
<name>A0A1C7DNL5_9BACL</name>
<evidence type="ECO:0000256" key="4">
    <source>
        <dbReference type="ARBA" id="ARBA00022989"/>
    </source>
</evidence>
<dbReference type="EMBL" id="CP016537">
    <property type="protein sequence ID" value="ANU13055.1"/>
    <property type="molecule type" value="Genomic_DNA"/>
</dbReference>
<proteinExistence type="predicted"/>
<evidence type="ECO:0000259" key="7">
    <source>
        <dbReference type="Pfam" id="PF12698"/>
    </source>
</evidence>
<dbReference type="PANTHER" id="PTHR30294:SF29">
    <property type="entry name" value="MULTIDRUG ABC TRANSPORTER PERMEASE YBHS-RELATED"/>
    <property type="match status" value="1"/>
</dbReference>
<dbReference type="AlphaFoldDB" id="A0A1C7DNL5"/>
<feature type="transmembrane region" description="Helical" evidence="6">
    <location>
        <begin position="289"/>
        <end position="308"/>
    </location>
</feature>
<feature type="transmembrane region" description="Helical" evidence="6">
    <location>
        <begin position="188"/>
        <end position="207"/>
    </location>
</feature>
<dbReference type="InterPro" id="IPR051449">
    <property type="entry name" value="ABC-2_transporter_component"/>
</dbReference>
<sequence>MKLFSSFIKELKLASRGFYFYIELFMAVIILAVFLLLVPDNFNNQRTEYIYFDMPSQTSELFLQEILQEDIDGKAELVIVEVDKQEKEAMLYTTTDQKIYVLTSREDVIYMADKEKKIAAVVKLNSDNAINYEYYLQGYESKKFKNLLKILHVESNETIEAAMNNQDVKPLADNTLVLSDKENMMPSVLVFNGALMGLFIIAAYIFLDRKEGVIMAYAVTPSPVWQYLMSKVGVILVTTILSSFLVIIPVMGTQPDYLLLLLLLVTTAFFSSSLGLLIASFYKNVTQAFGAIYGFMLLMILPNIAYFIPSWNPDYVKLIPTYPMLEGFKSVLLGNNDWLYVLTISGGFLLVGAILFSISNRRYKKTLLG</sequence>
<comment type="subcellular location">
    <subcellularLocation>
        <location evidence="1">Cell membrane</location>
        <topology evidence="1">Multi-pass membrane protein</topology>
    </subcellularLocation>
</comment>
<reference evidence="9" key="1">
    <citation type="submission" date="2016-07" db="EMBL/GenBank/DDBJ databases">
        <authorList>
            <person name="See-Too W.S."/>
        </authorList>
    </citation>
    <scope>NUCLEOTIDE SEQUENCE [LARGE SCALE GENOMIC DNA]</scope>
    <source>
        <strain evidence="9">DSM 24743</strain>
    </source>
</reference>
<dbReference type="PANTHER" id="PTHR30294">
    <property type="entry name" value="MEMBRANE COMPONENT OF ABC TRANSPORTER YHHJ-RELATED"/>
    <property type="match status" value="1"/>
</dbReference>
<gene>
    <name evidence="8" type="ORF">BBI08_04005</name>
</gene>
<organism evidence="8 9">
    <name type="scientific">Planococcus halocryophilus</name>
    <dbReference type="NCBI Taxonomy" id="1215089"/>
    <lineage>
        <taxon>Bacteria</taxon>
        <taxon>Bacillati</taxon>
        <taxon>Bacillota</taxon>
        <taxon>Bacilli</taxon>
        <taxon>Bacillales</taxon>
        <taxon>Caryophanaceae</taxon>
        <taxon>Planococcus</taxon>
    </lineage>
</organism>
<keyword evidence="3 6" id="KW-0812">Transmembrane</keyword>
<dbReference type="Proteomes" id="UP000092687">
    <property type="component" value="Chromosome"/>
</dbReference>
<dbReference type="GO" id="GO:0140359">
    <property type="term" value="F:ABC-type transporter activity"/>
    <property type="evidence" value="ECO:0007669"/>
    <property type="project" value="InterPro"/>
</dbReference>
<feature type="transmembrane region" description="Helical" evidence="6">
    <location>
        <begin position="228"/>
        <end position="251"/>
    </location>
</feature>
<feature type="transmembrane region" description="Helical" evidence="6">
    <location>
        <begin position="20"/>
        <end position="38"/>
    </location>
</feature>
<dbReference type="Pfam" id="PF12698">
    <property type="entry name" value="ABC2_membrane_3"/>
    <property type="match status" value="1"/>
</dbReference>